<evidence type="ECO:0000256" key="3">
    <source>
        <dbReference type="ARBA" id="ARBA00022603"/>
    </source>
</evidence>
<accession>A0A8J9X4P5</accession>
<comment type="catalytic activity">
    <reaction evidence="1 6">
        <text>[phosphatase 2A protein]-C-terminal L-leucine + S-adenosyl-L-methionine = [phosphatase 2A protein]-C-terminal L-leucine methyl ester + S-adenosyl-L-homocysteine</text>
        <dbReference type="Rhea" id="RHEA:48544"/>
        <dbReference type="Rhea" id="RHEA-COMP:12134"/>
        <dbReference type="Rhea" id="RHEA-COMP:12135"/>
        <dbReference type="ChEBI" id="CHEBI:57856"/>
        <dbReference type="ChEBI" id="CHEBI:59789"/>
        <dbReference type="ChEBI" id="CHEBI:90516"/>
        <dbReference type="ChEBI" id="CHEBI:90517"/>
        <dbReference type="EC" id="2.1.1.233"/>
    </reaction>
</comment>
<evidence type="ECO:0000256" key="5">
    <source>
        <dbReference type="ARBA" id="ARBA00022691"/>
    </source>
</evidence>
<dbReference type="PANTHER" id="PTHR13600">
    <property type="entry name" value="LEUCINE CARBOXYL METHYLTRANSFERASE"/>
    <property type="match status" value="1"/>
</dbReference>
<comment type="similarity">
    <text evidence="2 6">Belongs to the methyltransferase superfamily. LCMT family.</text>
</comment>
<dbReference type="AlphaFoldDB" id="A0A8J9X4P5"/>
<feature type="binding site" evidence="7">
    <location>
        <position position="94"/>
    </location>
    <ligand>
        <name>S-adenosyl-L-methionine</name>
        <dbReference type="ChEBI" id="CHEBI:59789"/>
    </ligand>
</feature>
<protein>
    <recommendedName>
        <fullName evidence="6">Leucine carboxyl methyltransferase 1</fullName>
        <ecNumber evidence="6">2.1.1.233</ecNumber>
    </recommendedName>
</protein>
<keyword evidence="3 6" id="KW-0489">Methyltransferase</keyword>
<organism evidence="9">
    <name type="scientific">Phaeodactylum tricornutum</name>
    <name type="common">Diatom</name>
    <dbReference type="NCBI Taxonomy" id="2850"/>
    <lineage>
        <taxon>Eukaryota</taxon>
        <taxon>Sar</taxon>
        <taxon>Stramenopiles</taxon>
        <taxon>Ochrophyta</taxon>
        <taxon>Bacillariophyta</taxon>
        <taxon>Bacillariophyceae</taxon>
        <taxon>Bacillariophycidae</taxon>
        <taxon>Naviculales</taxon>
        <taxon>Phaeodactylaceae</taxon>
        <taxon>Phaeodactylum</taxon>
    </lineage>
</organism>
<evidence type="ECO:0000256" key="1">
    <source>
        <dbReference type="ARBA" id="ARBA00000724"/>
    </source>
</evidence>
<dbReference type="PIRSF" id="PIRSF016305">
    <property type="entry name" value="LCM_mtfrase"/>
    <property type="match status" value="1"/>
</dbReference>
<feature type="binding site" evidence="7">
    <location>
        <begin position="192"/>
        <end position="193"/>
    </location>
    <ligand>
        <name>S-adenosyl-L-methionine</name>
        <dbReference type="ChEBI" id="CHEBI:59789"/>
    </ligand>
</feature>
<proteinExistence type="inferred from homology"/>
<evidence type="ECO:0000256" key="6">
    <source>
        <dbReference type="PIRNR" id="PIRNR016305"/>
    </source>
</evidence>
<dbReference type="Gene3D" id="3.40.50.150">
    <property type="entry name" value="Vaccinia Virus protein VP39"/>
    <property type="match status" value="1"/>
</dbReference>
<feature type="binding site" evidence="7">
    <location>
        <position position="220"/>
    </location>
    <ligand>
        <name>S-adenosyl-L-methionine</name>
        <dbReference type="ChEBI" id="CHEBI:59789"/>
    </ligand>
</feature>
<dbReference type="InterPro" id="IPR007213">
    <property type="entry name" value="Ppm1/Ppm2/Tcmp"/>
</dbReference>
<sequence length="377" mass="41525">MDSHASDDAIVLTANDAWSAKFAAVDKGYYWDAFLPAFATVSHGNRQSHRHVQPIIKRGTHARVCCMDRAVTSFVELVVARRDPHSPIQVVVLGCGKDTTFFRHQEGRLTSVGGDEKNAAPNTNSEAPSSSNKVHWFEVDHPAVIQEKASIIRANPSLFNSSVEKRTSNCHFRIKPDIYTSYESECTLLGHDLRNDPEGLMLALASNGLRADAPVLFLLECVLMYLPEIATKSLIAALPRHFPQACLCLYEPILGSDPFGRVMEQNLRHANVAQNDSCLVQTRTLAQQMQKLRSAGFNGNVVGCDMWAAYESIVTATQRAQANRSEFLDELEEWILIMRHYCFVVACTNAASGLGEQLGAVGPQSVLGFATGKCELM</sequence>
<name>A0A8J9X4P5_PHATR</name>
<feature type="compositionally biased region" description="Polar residues" evidence="8">
    <location>
        <begin position="120"/>
        <end position="131"/>
    </location>
</feature>
<feature type="region of interest" description="Disordered" evidence="8">
    <location>
        <begin position="106"/>
        <end position="131"/>
    </location>
</feature>
<feature type="binding site" evidence="7">
    <location>
        <position position="63"/>
    </location>
    <ligand>
        <name>S-adenosyl-L-methionine</name>
        <dbReference type="ChEBI" id="CHEBI:59789"/>
    </ligand>
</feature>
<dbReference type="GO" id="GO:0032259">
    <property type="term" value="P:methylation"/>
    <property type="evidence" value="ECO:0007669"/>
    <property type="project" value="UniProtKB-KW"/>
</dbReference>
<dbReference type="EC" id="2.1.1.233" evidence="6"/>
<evidence type="ECO:0000313" key="9">
    <source>
        <dbReference type="EMBL" id="CAG9287672.1"/>
    </source>
</evidence>
<dbReference type="InterPro" id="IPR016651">
    <property type="entry name" value="LCMT1"/>
</dbReference>
<reference evidence="9" key="1">
    <citation type="submission" date="2022-02" db="EMBL/GenBank/DDBJ databases">
        <authorList>
            <person name="Giguere J D."/>
        </authorList>
    </citation>
    <scope>NUCLEOTIDE SEQUENCE</scope>
    <source>
        <strain evidence="9">CCAP 1055/1</strain>
    </source>
</reference>
<keyword evidence="5 6" id="KW-0949">S-adenosyl-L-methionine</keyword>
<evidence type="ECO:0000256" key="4">
    <source>
        <dbReference type="ARBA" id="ARBA00022679"/>
    </source>
</evidence>
<comment type="function">
    <text evidence="6">Methylates the carboxyl group of the C-terminal leucine residue of protein phosphatase 2A catalytic subunits to form alpha-leucine ester residues.</text>
</comment>
<dbReference type="SUPFAM" id="SSF53335">
    <property type="entry name" value="S-adenosyl-L-methionine-dependent methyltransferases"/>
    <property type="match status" value="1"/>
</dbReference>
<evidence type="ECO:0000256" key="7">
    <source>
        <dbReference type="PIRSR" id="PIRSR016305-1"/>
    </source>
</evidence>
<gene>
    <name evidence="9" type="ORF">PTTT1_LOCUS36236</name>
</gene>
<dbReference type="EMBL" id="OU594944">
    <property type="protein sequence ID" value="CAG9287672.1"/>
    <property type="molecule type" value="Genomic_DNA"/>
</dbReference>
<dbReference type="InterPro" id="IPR029063">
    <property type="entry name" value="SAM-dependent_MTases_sf"/>
</dbReference>
<evidence type="ECO:0000256" key="2">
    <source>
        <dbReference type="ARBA" id="ARBA00010703"/>
    </source>
</evidence>
<dbReference type="Pfam" id="PF04072">
    <property type="entry name" value="LCM"/>
    <property type="match status" value="1"/>
</dbReference>
<dbReference type="Proteomes" id="UP000836788">
    <property type="component" value="Chromosome 3"/>
</dbReference>
<keyword evidence="4 6" id="KW-0808">Transferase</keyword>
<dbReference type="PANTHER" id="PTHR13600:SF21">
    <property type="entry name" value="LEUCINE CARBOXYL METHYLTRANSFERASE 1"/>
    <property type="match status" value="1"/>
</dbReference>
<evidence type="ECO:0000256" key="8">
    <source>
        <dbReference type="SAM" id="MobiDB-lite"/>
    </source>
</evidence>
<dbReference type="GO" id="GO:0018423">
    <property type="term" value="F:protein C-terminal leucine carboxyl O-methyltransferase activity"/>
    <property type="evidence" value="ECO:0007669"/>
    <property type="project" value="UniProtKB-EC"/>
</dbReference>